<protein>
    <submittedName>
        <fullName evidence="1">Uncharacterized protein</fullName>
    </submittedName>
</protein>
<sequence length="85" mass="10034">MYCQRSVHPSQVTVDEVRQMSFKVPGKEFRHPTSWMPTYTAIETLNELLNCQIEYLFTDWDHAADLPMFRGCLVMDEHGEISYDF</sequence>
<dbReference type="Proteomes" id="UP000828390">
    <property type="component" value="Unassembled WGS sequence"/>
</dbReference>
<gene>
    <name evidence="1" type="ORF">DPMN_107867</name>
</gene>
<reference evidence="1" key="1">
    <citation type="journal article" date="2019" name="bioRxiv">
        <title>The Genome of the Zebra Mussel, Dreissena polymorpha: A Resource for Invasive Species Research.</title>
        <authorList>
            <person name="McCartney M.A."/>
            <person name="Auch B."/>
            <person name="Kono T."/>
            <person name="Mallez S."/>
            <person name="Zhang Y."/>
            <person name="Obille A."/>
            <person name="Becker A."/>
            <person name="Abrahante J.E."/>
            <person name="Garbe J."/>
            <person name="Badalamenti J.P."/>
            <person name="Herman A."/>
            <person name="Mangelson H."/>
            <person name="Liachko I."/>
            <person name="Sullivan S."/>
            <person name="Sone E.D."/>
            <person name="Koren S."/>
            <person name="Silverstein K.A.T."/>
            <person name="Beckman K.B."/>
            <person name="Gohl D.M."/>
        </authorList>
    </citation>
    <scope>NUCLEOTIDE SEQUENCE</scope>
    <source>
        <strain evidence="1">Duluth1</strain>
        <tissue evidence="1">Whole animal</tissue>
    </source>
</reference>
<keyword evidence="2" id="KW-1185">Reference proteome</keyword>
<evidence type="ECO:0000313" key="1">
    <source>
        <dbReference type="EMBL" id="KAH3834538.1"/>
    </source>
</evidence>
<evidence type="ECO:0000313" key="2">
    <source>
        <dbReference type="Proteomes" id="UP000828390"/>
    </source>
</evidence>
<proteinExistence type="predicted"/>
<comment type="caution">
    <text evidence="1">The sequence shown here is derived from an EMBL/GenBank/DDBJ whole genome shotgun (WGS) entry which is preliminary data.</text>
</comment>
<name>A0A9D4QKA9_DREPO</name>
<organism evidence="1 2">
    <name type="scientific">Dreissena polymorpha</name>
    <name type="common">Zebra mussel</name>
    <name type="synonym">Mytilus polymorpha</name>
    <dbReference type="NCBI Taxonomy" id="45954"/>
    <lineage>
        <taxon>Eukaryota</taxon>
        <taxon>Metazoa</taxon>
        <taxon>Spiralia</taxon>
        <taxon>Lophotrochozoa</taxon>
        <taxon>Mollusca</taxon>
        <taxon>Bivalvia</taxon>
        <taxon>Autobranchia</taxon>
        <taxon>Heteroconchia</taxon>
        <taxon>Euheterodonta</taxon>
        <taxon>Imparidentia</taxon>
        <taxon>Neoheterodontei</taxon>
        <taxon>Myida</taxon>
        <taxon>Dreissenoidea</taxon>
        <taxon>Dreissenidae</taxon>
        <taxon>Dreissena</taxon>
    </lineage>
</organism>
<accession>A0A9D4QKA9</accession>
<dbReference type="EMBL" id="JAIWYP010000004">
    <property type="protein sequence ID" value="KAH3834538.1"/>
    <property type="molecule type" value="Genomic_DNA"/>
</dbReference>
<reference evidence="1" key="2">
    <citation type="submission" date="2020-11" db="EMBL/GenBank/DDBJ databases">
        <authorList>
            <person name="McCartney M.A."/>
            <person name="Auch B."/>
            <person name="Kono T."/>
            <person name="Mallez S."/>
            <person name="Becker A."/>
            <person name="Gohl D.M."/>
            <person name="Silverstein K.A.T."/>
            <person name="Koren S."/>
            <person name="Bechman K.B."/>
            <person name="Herman A."/>
            <person name="Abrahante J.E."/>
            <person name="Garbe J."/>
        </authorList>
    </citation>
    <scope>NUCLEOTIDE SEQUENCE</scope>
    <source>
        <strain evidence="1">Duluth1</strain>
        <tissue evidence="1">Whole animal</tissue>
    </source>
</reference>
<dbReference type="AlphaFoldDB" id="A0A9D4QKA9"/>